<evidence type="ECO:0000256" key="6">
    <source>
        <dbReference type="ARBA" id="ARBA00023242"/>
    </source>
</evidence>
<evidence type="ECO:0000256" key="4">
    <source>
        <dbReference type="ARBA" id="ARBA00023125"/>
    </source>
</evidence>
<dbReference type="Proteomes" id="UP000248340">
    <property type="component" value="Unassembled WGS sequence"/>
</dbReference>
<dbReference type="GO" id="GO:0009893">
    <property type="term" value="P:positive regulation of metabolic process"/>
    <property type="evidence" value="ECO:0007669"/>
    <property type="project" value="UniProtKB-ARBA"/>
</dbReference>
<sequence length="747" mass="82860">MATPISPSDQTAPPPTTTTTTTTTVKHQRVLACVLCQQRKIKCDRTFPCANCVRGNIQCEQAIRQRRRRLPERELLARLRLYERLLRQHKIKFDPLHSPTADHPSPSDDGRDALPAGAESEDTLGDTKAHASIERAAVKTKSLYELGSCIASLQPVSPRDDDGNAGEDDVNDTGFLHDNDDVRHAVIQKAWNHMFQGQNNDHLLFGSPVGAVDLAAAHPSQVHIFRLWQVYLDNVNPLLKVTHTPTLQTRIIDAASDIANLSPTFEALMFSIYCVSLGTLSDEQCNTLLGAAKTELLRGYQFACQQALRSCGILRSSDRESLTALYLYLVSIRPGTDPASLSSLLSVAIRIAQRMGIHNESTYGECSALEAELRRRLWWSLIVFDNRICEMSDYKTASLAPTWDCKVPLNVNDFELQPEMKNPPATNTRPTEMLFAVVRSELADFVRHSAFHLNFTNPSLNTIALRPSSAPTDEANQLVALERTLQERYLAFSNPENALHFMTLWTMRGSLAKNRLLQHYYTQSSDIPVPPTDDQRNTGIAHALRMLECDTTLMTSPLTQPYRWLVHFHFPFPAYIHLLQDLRKRPVEAHAARAWAAMSDNYAVRMVDAKQDDRPFFVVFSRVVLQAWEAREKVGQPLETPPLVPPRIVEDIRNKVMQMKTSFGLGTAAAAGQSGGGLLGVNADGLEMPVQMDFAAPGTADGAGGRGTTGLDPWGYPDVSGLGAVDVGVNQFLLNSIDWNALHALGR</sequence>
<dbReference type="Pfam" id="PF04082">
    <property type="entry name" value="Fungal_trans"/>
    <property type="match status" value="1"/>
</dbReference>
<keyword evidence="2" id="KW-0479">Metal-binding</keyword>
<protein>
    <submittedName>
        <fullName evidence="9">C6 zinc finger domain protein</fullName>
    </submittedName>
</protein>
<dbReference type="SMART" id="SM00906">
    <property type="entry name" value="Fungal_trans"/>
    <property type="match status" value="1"/>
</dbReference>
<evidence type="ECO:0000256" key="5">
    <source>
        <dbReference type="ARBA" id="ARBA00023163"/>
    </source>
</evidence>
<dbReference type="InterPro" id="IPR007219">
    <property type="entry name" value="XnlR_reg_dom"/>
</dbReference>
<feature type="region of interest" description="Disordered" evidence="7">
    <location>
        <begin position="155"/>
        <end position="174"/>
    </location>
</feature>
<evidence type="ECO:0000256" key="7">
    <source>
        <dbReference type="SAM" id="MobiDB-lite"/>
    </source>
</evidence>
<name>A0A319D5U8_9EURO</name>
<keyword evidence="6" id="KW-0539">Nucleus</keyword>
<gene>
    <name evidence="9" type="ORF">BO82DRAFT_325391</name>
</gene>
<dbReference type="SMART" id="SM00066">
    <property type="entry name" value="GAL4"/>
    <property type="match status" value="1"/>
</dbReference>
<dbReference type="OrthoDB" id="2269373at2759"/>
<reference evidence="9 10" key="1">
    <citation type="submission" date="2016-12" db="EMBL/GenBank/DDBJ databases">
        <title>The genomes of Aspergillus section Nigri reveals drivers in fungal speciation.</title>
        <authorList>
            <consortium name="DOE Joint Genome Institute"/>
            <person name="Vesth T.C."/>
            <person name="Nybo J."/>
            <person name="Theobald S."/>
            <person name="Brandl J."/>
            <person name="Frisvad J.C."/>
            <person name="Nielsen K.F."/>
            <person name="Lyhne E.K."/>
            <person name="Kogle M.E."/>
            <person name="Kuo A."/>
            <person name="Riley R."/>
            <person name="Clum A."/>
            <person name="Nolan M."/>
            <person name="Lipzen A."/>
            <person name="Salamov A."/>
            <person name="Henrissat B."/>
            <person name="Wiebenga A."/>
            <person name="De Vries R.P."/>
            <person name="Grigoriev I.V."/>
            <person name="Mortensen U.H."/>
            <person name="Andersen M.R."/>
            <person name="Baker S.E."/>
        </authorList>
    </citation>
    <scope>NUCLEOTIDE SEQUENCE [LARGE SCALE GENOMIC DNA]</scope>
    <source>
        <strain evidence="9 10">CBS 121591</strain>
    </source>
</reference>
<dbReference type="InterPro" id="IPR050613">
    <property type="entry name" value="Sec_Metabolite_Reg"/>
</dbReference>
<dbReference type="PANTHER" id="PTHR31001">
    <property type="entry name" value="UNCHARACTERIZED TRANSCRIPTIONAL REGULATORY PROTEIN"/>
    <property type="match status" value="1"/>
</dbReference>
<dbReference type="GO" id="GO:0006351">
    <property type="term" value="P:DNA-templated transcription"/>
    <property type="evidence" value="ECO:0007669"/>
    <property type="project" value="InterPro"/>
</dbReference>
<dbReference type="VEuPathDB" id="FungiDB:BO82DRAFT_325391"/>
<keyword evidence="4" id="KW-0238">DNA-binding</keyword>
<dbReference type="GeneID" id="37135611"/>
<dbReference type="EMBL" id="KZ821676">
    <property type="protein sequence ID" value="PYH86353.1"/>
    <property type="molecule type" value="Genomic_DNA"/>
</dbReference>
<organism evidence="9 10">
    <name type="scientific">Aspergillus uvarum CBS 121591</name>
    <dbReference type="NCBI Taxonomy" id="1448315"/>
    <lineage>
        <taxon>Eukaryota</taxon>
        <taxon>Fungi</taxon>
        <taxon>Dikarya</taxon>
        <taxon>Ascomycota</taxon>
        <taxon>Pezizomycotina</taxon>
        <taxon>Eurotiomycetes</taxon>
        <taxon>Eurotiomycetidae</taxon>
        <taxon>Eurotiales</taxon>
        <taxon>Aspergillaceae</taxon>
        <taxon>Aspergillus</taxon>
        <taxon>Aspergillus subgen. Circumdati</taxon>
    </lineage>
</organism>
<evidence type="ECO:0000256" key="3">
    <source>
        <dbReference type="ARBA" id="ARBA00023015"/>
    </source>
</evidence>
<dbReference type="GO" id="GO:0000981">
    <property type="term" value="F:DNA-binding transcription factor activity, RNA polymerase II-specific"/>
    <property type="evidence" value="ECO:0007669"/>
    <property type="project" value="InterPro"/>
</dbReference>
<comment type="subcellular location">
    <subcellularLocation>
        <location evidence="1">Nucleus</location>
    </subcellularLocation>
</comment>
<feature type="domain" description="Zn(2)-C6 fungal-type" evidence="8">
    <location>
        <begin position="32"/>
        <end position="59"/>
    </location>
</feature>
<feature type="region of interest" description="Disordered" evidence="7">
    <location>
        <begin position="95"/>
        <end position="129"/>
    </location>
</feature>
<evidence type="ECO:0000256" key="2">
    <source>
        <dbReference type="ARBA" id="ARBA00022723"/>
    </source>
</evidence>
<dbReference type="STRING" id="1448315.A0A319D5U8"/>
<evidence type="ECO:0000256" key="1">
    <source>
        <dbReference type="ARBA" id="ARBA00004123"/>
    </source>
</evidence>
<dbReference type="GO" id="GO:0003677">
    <property type="term" value="F:DNA binding"/>
    <property type="evidence" value="ECO:0007669"/>
    <property type="project" value="UniProtKB-KW"/>
</dbReference>
<dbReference type="Gene3D" id="4.10.240.10">
    <property type="entry name" value="Zn(2)-C6 fungal-type DNA-binding domain"/>
    <property type="match status" value="1"/>
</dbReference>
<dbReference type="PROSITE" id="PS50048">
    <property type="entry name" value="ZN2_CY6_FUNGAL_2"/>
    <property type="match status" value="1"/>
</dbReference>
<dbReference type="GO" id="GO:0008270">
    <property type="term" value="F:zinc ion binding"/>
    <property type="evidence" value="ECO:0007669"/>
    <property type="project" value="InterPro"/>
</dbReference>
<dbReference type="GO" id="GO:0005634">
    <property type="term" value="C:nucleus"/>
    <property type="evidence" value="ECO:0007669"/>
    <property type="project" value="UniProtKB-SubCell"/>
</dbReference>
<keyword evidence="10" id="KW-1185">Reference proteome</keyword>
<evidence type="ECO:0000259" key="8">
    <source>
        <dbReference type="PROSITE" id="PS50048"/>
    </source>
</evidence>
<dbReference type="CDD" id="cd12148">
    <property type="entry name" value="fungal_TF_MHR"/>
    <property type="match status" value="1"/>
</dbReference>
<accession>A0A319D5U8</accession>
<dbReference type="InterPro" id="IPR001138">
    <property type="entry name" value="Zn2Cys6_DnaBD"/>
</dbReference>
<dbReference type="PANTHER" id="PTHR31001:SF45">
    <property type="entry name" value="ZN(II)2CYS6 TRANSCRIPTION FACTOR (EUROFUNG)"/>
    <property type="match status" value="1"/>
</dbReference>
<dbReference type="SUPFAM" id="SSF57701">
    <property type="entry name" value="Zn2/Cys6 DNA-binding domain"/>
    <property type="match status" value="1"/>
</dbReference>
<dbReference type="Pfam" id="PF00172">
    <property type="entry name" value="Zn_clus"/>
    <property type="match status" value="1"/>
</dbReference>
<evidence type="ECO:0000313" key="9">
    <source>
        <dbReference type="EMBL" id="PYH86353.1"/>
    </source>
</evidence>
<dbReference type="RefSeq" id="XP_025496553.1">
    <property type="nucleotide sequence ID" value="XM_025632870.1"/>
</dbReference>
<dbReference type="AlphaFoldDB" id="A0A319D5U8"/>
<dbReference type="CDD" id="cd00067">
    <property type="entry name" value="GAL4"/>
    <property type="match status" value="1"/>
</dbReference>
<keyword evidence="3" id="KW-0805">Transcription regulation</keyword>
<dbReference type="InterPro" id="IPR036864">
    <property type="entry name" value="Zn2-C6_fun-type_DNA-bd_sf"/>
</dbReference>
<keyword evidence="5" id="KW-0804">Transcription</keyword>
<evidence type="ECO:0000313" key="10">
    <source>
        <dbReference type="Proteomes" id="UP000248340"/>
    </source>
</evidence>
<proteinExistence type="predicted"/>
<feature type="region of interest" description="Disordered" evidence="7">
    <location>
        <begin position="1"/>
        <end position="24"/>
    </location>
</feature>
<feature type="compositionally biased region" description="Polar residues" evidence="7">
    <location>
        <begin position="1"/>
        <end position="10"/>
    </location>
</feature>